<sequence>MTLLIVCGLSREADAVPGSGFARLVSGGRRSRLELHLSRTDPTSMSGVVSFGLAGGLEPGLGAGDIVIADEVRSEDRSYPCSVSLVADWIRRAETAGIPLASGRAMLGVDAPVASAAEKAALRARTGAAALDMESHIVADWATRHALPFGVLRVISDAADGTIPPAAIAAMREDGGIDVAAVMRSLVRNPGQIPALIRTARDGAAAFRMLRRAASLLA</sequence>
<dbReference type="EMBL" id="SNZR01000011">
    <property type="protein sequence ID" value="TDR94482.1"/>
    <property type="molecule type" value="Genomic_DNA"/>
</dbReference>
<keyword evidence="3" id="KW-1185">Reference proteome</keyword>
<dbReference type="SUPFAM" id="SSF53167">
    <property type="entry name" value="Purine and uridine phosphorylases"/>
    <property type="match status" value="1"/>
</dbReference>
<dbReference type="CDD" id="cd17768">
    <property type="entry name" value="adenosylhopane_nucleosidase_HpnG-like"/>
    <property type="match status" value="1"/>
</dbReference>
<dbReference type="AlphaFoldDB" id="A0A4R7C900"/>
<dbReference type="GO" id="GO:0008930">
    <property type="term" value="F:methylthioadenosine nucleosidase activity"/>
    <property type="evidence" value="ECO:0007669"/>
    <property type="project" value="TreeGrafter"/>
</dbReference>
<evidence type="ECO:0000313" key="3">
    <source>
        <dbReference type="Proteomes" id="UP000295122"/>
    </source>
</evidence>
<dbReference type="Pfam" id="PF01048">
    <property type="entry name" value="PNP_UDP_1"/>
    <property type="match status" value="1"/>
</dbReference>
<dbReference type="InterPro" id="IPR000845">
    <property type="entry name" value="Nucleoside_phosphorylase_d"/>
</dbReference>
<dbReference type="PANTHER" id="PTHR46832">
    <property type="entry name" value="5'-METHYLTHIOADENOSINE/S-ADENOSYLHOMOCYSTEINE NUCLEOSIDASE"/>
    <property type="match status" value="1"/>
</dbReference>
<reference evidence="2 3" key="1">
    <citation type="submission" date="2019-03" db="EMBL/GenBank/DDBJ databases">
        <title>Genomic Encyclopedia of Type Strains, Phase IV (KMG-IV): sequencing the most valuable type-strain genomes for metagenomic binning, comparative biology and taxonomic classification.</title>
        <authorList>
            <person name="Goeker M."/>
        </authorList>
    </citation>
    <scope>NUCLEOTIDE SEQUENCE [LARGE SCALE GENOMIC DNA]</scope>
    <source>
        <strain evidence="2 3">DSM 25903</strain>
    </source>
</reference>
<dbReference type="NCBIfam" id="TIGR03468">
    <property type="entry name" value="HpnG"/>
    <property type="match status" value="1"/>
</dbReference>
<dbReference type="Proteomes" id="UP000295122">
    <property type="component" value="Unassembled WGS sequence"/>
</dbReference>
<feature type="domain" description="Nucleoside phosphorylase" evidence="1">
    <location>
        <begin position="47"/>
        <end position="185"/>
    </location>
</feature>
<evidence type="ECO:0000313" key="2">
    <source>
        <dbReference type="EMBL" id="TDR94482.1"/>
    </source>
</evidence>
<accession>A0A4R7C900</accession>
<protein>
    <submittedName>
        <fullName evidence="2">Hopanoid-associated phosphorylase</fullName>
    </submittedName>
</protein>
<dbReference type="GO" id="GO:0005829">
    <property type="term" value="C:cytosol"/>
    <property type="evidence" value="ECO:0007669"/>
    <property type="project" value="TreeGrafter"/>
</dbReference>
<dbReference type="InterPro" id="IPR017831">
    <property type="entry name" value="Hopanoid-assoc_phosphoryl_HpnG"/>
</dbReference>
<name>A0A4R7C900_9HYPH</name>
<dbReference type="GO" id="GO:0019284">
    <property type="term" value="P:L-methionine salvage from S-adenosylmethionine"/>
    <property type="evidence" value="ECO:0007669"/>
    <property type="project" value="TreeGrafter"/>
</dbReference>
<proteinExistence type="predicted"/>
<gene>
    <name evidence="2" type="ORF">EV668_1769</name>
</gene>
<organism evidence="2 3">
    <name type="scientific">Enterovirga rhinocerotis</name>
    <dbReference type="NCBI Taxonomy" id="1339210"/>
    <lineage>
        <taxon>Bacteria</taxon>
        <taxon>Pseudomonadati</taxon>
        <taxon>Pseudomonadota</taxon>
        <taxon>Alphaproteobacteria</taxon>
        <taxon>Hyphomicrobiales</taxon>
        <taxon>Methylobacteriaceae</taxon>
        <taxon>Enterovirga</taxon>
    </lineage>
</organism>
<dbReference type="GO" id="GO:0009116">
    <property type="term" value="P:nucleoside metabolic process"/>
    <property type="evidence" value="ECO:0007669"/>
    <property type="project" value="InterPro"/>
</dbReference>
<dbReference type="Gene3D" id="3.40.50.1580">
    <property type="entry name" value="Nucleoside phosphorylase domain"/>
    <property type="match status" value="1"/>
</dbReference>
<dbReference type="PANTHER" id="PTHR46832:SF1">
    <property type="entry name" value="5'-METHYLTHIOADENOSINE_S-ADENOSYLHOMOCYSTEINE NUCLEOSIDASE"/>
    <property type="match status" value="1"/>
</dbReference>
<dbReference type="InterPro" id="IPR035994">
    <property type="entry name" value="Nucleoside_phosphorylase_sf"/>
</dbReference>
<comment type="caution">
    <text evidence="2">The sequence shown here is derived from an EMBL/GenBank/DDBJ whole genome shotgun (WGS) entry which is preliminary data.</text>
</comment>
<dbReference type="GO" id="GO:0008782">
    <property type="term" value="F:adenosylhomocysteine nucleosidase activity"/>
    <property type="evidence" value="ECO:0007669"/>
    <property type="project" value="TreeGrafter"/>
</dbReference>
<dbReference type="OrthoDB" id="7357315at2"/>
<dbReference type="RefSeq" id="WP_133769369.1">
    <property type="nucleotide sequence ID" value="NZ_SNZR01000011.1"/>
</dbReference>
<evidence type="ECO:0000259" key="1">
    <source>
        <dbReference type="Pfam" id="PF01048"/>
    </source>
</evidence>